<accession>A0A3G4ZPJ1</accession>
<sequence length="193" mass="22995">MNNNIKCRNKQRKEINIMFHRLSFDEANDHQSQTYQSLVKMASDYNILASMLGFIGKVLYYLPMRLKSKLFIDDLKKKLELEGYIIYDVDGNKTIGMINIFKLENNEYNEYSEYNIGIMLLQEYQNQGLASHILSWLIDKHKDKTLVIRTLVNNQRMIRVAEKLNFVPYSIIDAKVIFYTERFKVYKNHYNLL</sequence>
<dbReference type="Pfam" id="PF13302">
    <property type="entry name" value="Acetyltransf_3"/>
    <property type="match status" value="1"/>
</dbReference>
<protein>
    <recommendedName>
        <fullName evidence="2">N-acetyltransferase domain-containing protein</fullName>
    </recommendedName>
</protein>
<organism evidence="3">
    <name type="scientific">Terrestrivirus sp</name>
    <dbReference type="NCBI Taxonomy" id="2487775"/>
    <lineage>
        <taxon>Viruses</taxon>
        <taxon>Varidnaviria</taxon>
        <taxon>Bamfordvirae</taxon>
        <taxon>Nucleocytoviricota</taxon>
        <taxon>Megaviricetes</taxon>
        <taxon>Imitervirales</taxon>
        <taxon>Mimiviridae</taxon>
        <taxon>Klosneuvirinae</taxon>
    </lineage>
</organism>
<name>A0A3G4ZPJ1_9VIRU</name>
<keyword evidence="1" id="KW-0812">Transmembrane</keyword>
<evidence type="ECO:0000313" key="3">
    <source>
        <dbReference type="EMBL" id="AYV75359.1"/>
    </source>
</evidence>
<dbReference type="PROSITE" id="PS51186">
    <property type="entry name" value="GNAT"/>
    <property type="match status" value="1"/>
</dbReference>
<dbReference type="InterPro" id="IPR000182">
    <property type="entry name" value="GNAT_dom"/>
</dbReference>
<evidence type="ECO:0000256" key="1">
    <source>
        <dbReference type="SAM" id="Phobius"/>
    </source>
</evidence>
<feature type="transmembrane region" description="Helical" evidence="1">
    <location>
        <begin position="45"/>
        <end position="62"/>
    </location>
</feature>
<dbReference type="SUPFAM" id="SSF55729">
    <property type="entry name" value="Acyl-CoA N-acyltransferases (Nat)"/>
    <property type="match status" value="1"/>
</dbReference>
<proteinExistence type="predicted"/>
<dbReference type="Gene3D" id="3.40.630.30">
    <property type="match status" value="1"/>
</dbReference>
<evidence type="ECO:0000259" key="2">
    <source>
        <dbReference type="PROSITE" id="PS51186"/>
    </source>
</evidence>
<keyword evidence="1" id="KW-0472">Membrane</keyword>
<feature type="domain" description="N-acetyltransferase" evidence="2">
    <location>
        <begin position="37"/>
        <end position="193"/>
    </location>
</feature>
<dbReference type="EMBL" id="MK071979">
    <property type="protein sequence ID" value="AYV75359.1"/>
    <property type="molecule type" value="Genomic_DNA"/>
</dbReference>
<dbReference type="GO" id="GO:0016747">
    <property type="term" value="F:acyltransferase activity, transferring groups other than amino-acyl groups"/>
    <property type="evidence" value="ECO:0007669"/>
    <property type="project" value="InterPro"/>
</dbReference>
<reference evidence="3" key="1">
    <citation type="submission" date="2018-10" db="EMBL/GenBank/DDBJ databases">
        <title>Hidden diversity of soil giant viruses.</title>
        <authorList>
            <person name="Schulz F."/>
            <person name="Alteio L."/>
            <person name="Goudeau D."/>
            <person name="Ryan E.M."/>
            <person name="Malmstrom R.R."/>
            <person name="Blanchard J."/>
            <person name="Woyke T."/>
        </authorList>
    </citation>
    <scope>NUCLEOTIDE SEQUENCE</scope>
    <source>
        <strain evidence="3">TEV1</strain>
    </source>
</reference>
<gene>
    <name evidence="3" type="ORF">Terrestrivirus1_233</name>
</gene>
<dbReference type="InterPro" id="IPR016181">
    <property type="entry name" value="Acyl_CoA_acyltransferase"/>
</dbReference>
<keyword evidence="1" id="KW-1133">Transmembrane helix</keyword>